<reference evidence="2 3" key="3">
    <citation type="submission" date="2020-02" db="EMBL/GenBank/DDBJ databases">
        <title>Newly sequenced genome of strain CSTR1 showed variability in Candidatus Kuenenia stuttgartiensis genomes.</title>
        <authorList>
            <person name="Ding C."/>
            <person name="Adrian L."/>
        </authorList>
    </citation>
    <scope>NUCLEOTIDE SEQUENCE [LARGE SCALE GENOMIC DNA]</scope>
    <source>
        <strain evidence="2 3">CSTR1</strain>
    </source>
</reference>
<evidence type="ECO:0000313" key="1">
    <source>
        <dbReference type="EMBL" id="CAJ74953.1"/>
    </source>
</evidence>
<organism evidence="1">
    <name type="scientific">Kuenenia stuttgartiensis</name>
    <dbReference type="NCBI Taxonomy" id="174633"/>
    <lineage>
        <taxon>Bacteria</taxon>
        <taxon>Pseudomonadati</taxon>
        <taxon>Planctomycetota</taxon>
        <taxon>Candidatus Brocadiia</taxon>
        <taxon>Candidatus Brocadiales</taxon>
        <taxon>Candidatus Brocadiaceae</taxon>
        <taxon>Candidatus Kuenenia</taxon>
    </lineage>
</organism>
<accession>Q1Q4L3</accession>
<protein>
    <submittedName>
        <fullName evidence="1">Uncharacterized protein</fullName>
    </submittedName>
</protein>
<proteinExistence type="predicted"/>
<reference evidence="1" key="2">
    <citation type="submission" date="2006-01" db="EMBL/GenBank/DDBJ databases">
        <authorList>
            <person name="Genoscope"/>
        </authorList>
    </citation>
    <scope>NUCLEOTIDE SEQUENCE</scope>
</reference>
<dbReference type="EMBL" id="CP049055">
    <property type="protein sequence ID" value="QII12654.1"/>
    <property type="molecule type" value="Genomic_DNA"/>
</dbReference>
<dbReference type="EMBL" id="CT573071">
    <property type="protein sequence ID" value="CAJ74953.1"/>
    <property type="molecule type" value="Genomic_DNA"/>
</dbReference>
<dbReference type="AlphaFoldDB" id="Q1Q4L3"/>
<evidence type="ECO:0000313" key="3">
    <source>
        <dbReference type="Proteomes" id="UP000501926"/>
    </source>
</evidence>
<reference evidence="1" key="1">
    <citation type="journal article" date="2006" name="Nature">
        <title>Deciphering the evolution and metabolism of an anammox bacterium from a community genome.</title>
        <authorList>
            <person name="Strous M."/>
            <person name="Pelletier E."/>
            <person name="Mangenot S."/>
            <person name="Rattei T."/>
            <person name="Lehner A."/>
            <person name="Taylor M.W."/>
            <person name="Horn M."/>
            <person name="Daims H."/>
            <person name="Bartol-Mavel D."/>
            <person name="Wincker P."/>
            <person name="Barbe V."/>
            <person name="Fonknechten N."/>
            <person name="Vallenet D."/>
            <person name="Segurens B."/>
            <person name="Schenowitz-Truong C."/>
            <person name="Medigue C."/>
            <person name="Collingro A."/>
            <person name="Snel B."/>
            <person name="Dutilh B.E."/>
            <person name="OpDenCamp H.J.M."/>
            <person name="vanDerDrift C."/>
            <person name="Cirpus I."/>
            <person name="vanDePas-Schoonen K.T."/>
            <person name="Harhangi H.R."/>
            <person name="vanNiftrik L."/>
            <person name="Schmid M."/>
            <person name="Keltjens J."/>
            <person name="vanDeVossenberg J."/>
            <person name="Kartal B."/>
            <person name="Meier H."/>
            <person name="Frishman D."/>
            <person name="Huynen M.A."/>
            <person name="Mewes H."/>
            <person name="Weissenbach J."/>
            <person name="Jetten M.S.M."/>
            <person name="Wagner M."/>
            <person name="LePaslier D."/>
        </authorList>
    </citation>
    <scope>NUCLEOTIDE SEQUENCE</scope>
</reference>
<sequence>MMIKFKRPLYSCLPRMFQIFVIRQASTLTPKNSNLQKILFVWLILSCYEYQ</sequence>
<name>Q1Q4L3_KUEST</name>
<evidence type="ECO:0000313" key="2">
    <source>
        <dbReference type="EMBL" id="QII12654.1"/>
    </source>
</evidence>
<dbReference type="Proteomes" id="UP000501926">
    <property type="component" value="Chromosome"/>
</dbReference>
<gene>
    <name evidence="2" type="ORF">KsCSTR_32750</name>
    <name evidence="1" type="ORF">kuste4191</name>
</gene>